<sequence>MHPQQCWTSPTVIMQRCTVRTLRLVMTMTYKNDYDSERLWKGWLSRGEYQVSLGLEREDGKQWGEERIPEGRVSANQSARNSLLIRNSQRSDSSPNPTSLPKKAAAVTSQKGPTPLNVADRIVPIRQLALLGDL</sequence>
<gene>
    <name evidence="2" type="ORF">JTE90_023152</name>
</gene>
<organism evidence="2 3">
    <name type="scientific">Oedothorax gibbosus</name>
    <dbReference type="NCBI Taxonomy" id="931172"/>
    <lineage>
        <taxon>Eukaryota</taxon>
        <taxon>Metazoa</taxon>
        <taxon>Ecdysozoa</taxon>
        <taxon>Arthropoda</taxon>
        <taxon>Chelicerata</taxon>
        <taxon>Arachnida</taxon>
        <taxon>Araneae</taxon>
        <taxon>Araneomorphae</taxon>
        <taxon>Entelegynae</taxon>
        <taxon>Araneoidea</taxon>
        <taxon>Linyphiidae</taxon>
        <taxon>Erigoninae</taxon>
        <taxon>Oedothorax</taxon>
    </lineage>
</organism>
<evidence type="ECO:0000313" key="3">
    <source>
        <dbReference type="Proteomes" id="UP000827092"/>
    </source>
</evidence>
<reference evidence="2 3" key="1">
    <citation type="journal article" date="2022" name="Nat. Ecol. Evol.">
        <title>A masculinizing supergene underlies an exaggerated male reproductive morph in a spider.</title>
        <authorList>
            <person name="Hendrickx F."/>
            <person name="De Corte Z."/>
            <person name="Sonet G."/>
            <person name="Van Belleghem S.M."/>
            <person name="Kostlbacher S."/>
            <person name="Vangestel C."/>
        </authorList>
    </citation>
    <scope>NUCLEOTIDE SEQUENCE [LARGE SCALE GENOMIC DNA]</scope>
    <source>
        <strain evidence="2">W744_W776</strain>
    </source>
</reference>
<keyword evidence="3" id="KW-1185">Reference proteome</keyword>
<dbReference type="EMBL" id="JAFNEN010000302">
    <property type="protein sequence ID" value="KAG8186421.1"/>
    <property type="molecule type" value="Genomic_DNA"/>
</dbReference>
<protein>
    <submittedName>
        <fullName evidence="2">Uncharacterized protein</fullName>
    </submittedName>
</protein>
<proteinExistence type="predicted"/>
<comment type="caution">
    <text evidence="2">The sequence shown here is derived from an EMBL/GenBank/DDBJ whole genome shotgun (WGS) entry which is preliminary data.</text>
</comment>
<evidence type="ECO:0000313" key="2">
    <source>
        <dbReference type="EMBL" id="KAG8186421.1"/>
    </source>
</evidence>
<dbReference type="Proteomes" id="UP000827092">
    <property type="component" value="Unassembled WGS sequence"/>
</dbReference>
<feature type="compositionally biased region" description="Basic and acidic residues" evidence="1">
    <location>
        <begin position="60"/>
        <end position="70"/>
    </location>
</feature>
<name>A0AAV6USY1_9ARAC</name>
<feature type="compositionally biased region" description="Polar residues" evidence="1">
    <location>
        <begin position="74"/>
        <end position="99"/>
    </location>
</feature>
<dbReference type="AlphaFoldDB" id="A0AAV6USY1"/>
<feature type="region of interest" description="Disordered" evidence="1">
    <location>
        <begin position="60"/>
        <end position="115"/>
    </location>
</feature>
<evidence type="ECO:0000256" key="1">
    <source>
        <dbReference type="SAM" id="MobiDB-lite"/>
    </source>
</evidence>
<accession>A0AAV6USY1</accession>